<dbReference type="Proteomes" id="UP000095094">
    <property type="component" value="Unassembled WGS sequence"/>
</dbReference>
<reference evidence="3" key="1">
    <citation type="submission" date="2016-09" db="EMBL/GenBank/DDBJ databases">
        <authorList>
            <person name="Gulvik C.A."/>
        </authorList>
    </citation>
    <scope>NUCLEOTIDE SEQUENCE [LARGE SCALE GENOMIC DNA]</scope>
    <source>
        <strain evidence="3">LMG 8895</strain>
    </source>
</reference>
<keyword evidence="3" id="KW-1185">Reference proteome</keyword>
<feature type="transmembrane region" description="Helical" evidence="1">
    <location>
        <begin position="34"/>
        <end position="54"/>
    </location>
</feature>
<evidence type="ECO:0000313" key="2">
    <source>
        <dbReference type="EMBL" id="OEG18674.1"/>
    </source>
</evidence>
<keyword evidence="1" id="KW-0812">Transmembrane</keyword>
<feature type="transmembrane region" description="Helical" evidence="1">
    <location>
        <begin position="9"/>
        <end position="28"/>
    </location>
</feature>
<keyword evidence="1" id="KW-1133">Transmembrane helix</keyword>
<dbReference type="AlphaFoldDB" id="A0A1E5H1A4"/>
<name>A0A1E5H1A4_9ENTE</name>
<evidence type="ECO:0000313" key="3">
    <source>
        <dbReference type="Proteomes" id="UP000095094"/>
    </source>
</evidence>
<sequence length="66" mass="7746">MKKKYEMNSIWSIILISVGIIFAAIIYLSKLTVITSFLSAVLMYLLTLIGILKIRNWRKERRIKND</sequence>
<accession>A0A1E5H1A4</accession>
<comment type="caution">
    <text evidence="2">The sequence shown here is derived from an EMBL/GenBank/DDBJ whole genome shotgun (WGS) entry which is preliminary data.</text>
</comment>
<dbReference type="EMBL" id="MIJY01000005">
    <property type="protein sequence ID" value="OEG18674.1"/>
    <property type="molecule type" value="Genomic_DNA"/>
</dbReference>
<protein>
    <submittedName>
        <fullName evidence="2">Uncharacterized protein</fullName>
    </submittedName>
</protein>
<organism evidence="2 3">
    <name type="scientific">Enterococcus termitis</name>
    <dbReference type="NCBI Taxonomy" id="332950"/>
    <lineage>
        <taxon>Bacteria</taxon>
        <taxon>Bacillati</taxon>
        <taxon>Bacillota</taxon>
        <taxon>Bacilli</taxon>
        <taxon>Lactobacillales</taxon>
        <taxon>Enterococcaceae</taxon>
        <taxon>Enterococcus</taxon>
    </lineage>
</organism>
<evidence type="ECO:0000256" key="1">
    <source>
        <dbReference type="SAM" id="Phobius"/>
    </source>
</evidence>
<dbReference type="RefSeq" id="WP_069662523.1">
    <property type="nucleotide sequence ID" value="NZ_JBHUJJ010000002.1"/>
</dbReference>
<proteinExistence type="predicted"/>
<gene>
    <name evidence="2" type="ORF">BCR25_15850</name>
</gene>
<keyword evidence="1" id="KW-0472">Membrane</keyword>